<feature type="signal peptide" evidence="4">
    <location>
        <begin position="1"/>
        <end position="25"/>
    </location>
</feature>
<evidence type="ECO:0000256" key="2">
    <source>
        <dbReference type="ARBA" id="ARBA00022729"/>
    </source>
</evidence>
<keyword evidence="6" id="KW-1185">Reference proteome</keyword>
<reference evidence="5" key="2">
    <citation type="submission" date="2022-10" db="EMBL/GenBank/DDBJ databases">
        <authorList>
            <consortium name="ENA_rothamsted_submissions"/>
            <consortium name="culmorum"/>
            <person name="King R."/>
        </authorList>
    </citation>
    <scope>NUCLEOTIDE SEQUENCE</scope>
</reference>
<sequence>MGHKNLIFFLITIVLLICLIRVIKSQNIELYCGKYASDVKCQASNYISVNTTVVIEKVSSKTLKQKELEDAPILIFNRDYQIEALPQKIGHHFKQLKELIVNLIGLKIVRRSDFNDMSSLSTLNLAENKLTEILSDTFEDLKNLTILFINGNQIKKIDPVLLIKLKMLRALNAQNNKLEILDDIFTGNHELEFINLKNNSLSKININFKSLDKLKQVDLRNNRNICNRCSVRNQKALNKMNDICIADDNNEKNKYEKQFRNCVMETLKTNTTFEDKLSDCTKDSSFVKCIMGRINEIPDAEKFLNQCLTSKKNAESSMKNNLEACFYCRDNINDIRNHAKLCELRYSEFSIYNLTTFETEVKNFFN</sequence>
<name>A0A9N9S2C1_9DIPT</name>
<dbReference type="InterPro" id="IPR050328">
    <property type="entry name" value="Dev_Immune_Receptor"/>
</dbReference>
<evidence type="ECO:0000256" key="1">
    <source>
        <dbReference type="ARBA" id="ARBA00022614"/>
    </source>
</evidence>
<dbReference type="SUPFAM" id="SSF52058">
    <property type="entry name" value="L domain-like"/>
    <property type="match status" value="1"/>
</dbReference>
<keyword evidence="1" id="KW-0433">Leucine-rich repeat</keyword>
<dbReference type="GO" id="GO:0031012">
    <property type="term" value="C:extracellular matrix"/>
    <property type="evidence" value="ECO:0007669"/>
    <property type="project" value="TreeGrafter"/>
</dbReference>
<keyword evidence="2 4" id="KW-0732">Signal</keyword>
<dbReference type="Proteomes" id="UP001153620">
    <property type="component" value="Chromosome 3"/>
</dbReference>
<dbReference type="InterPro" id="IPR001611">
    <property type="entry name" value="Leu-rich_rpt"/>
</dbReference>
<organism evidence="5 6">
    <name type="scientific">Chironomus riparius</name>
    <dbReference type="NCBI Taxonomy" id="315576"/>
    <lineage>
        <taxon>Eukaryota</taxon>
        <taxon>Metazoa</taxon>
        <taxon>Ecdysozoa</taxon>
        <taxon>Arthropoda</taxon>
        <taxon>Hexapoda</taxon>
        <taxon>Insecta</taxon>
        <taxon>Pterygota</taxon>
        <taxon>Neoptera</taxon>
        <taxon>Endopterygota</taxon>
        <taxon>Diptera</taxon>
        <taxon>Nematocera</taxon>
        <taxon>Chironomoidea</taxon>
        <taxon>Chironomidae</taxon>
        <taxon>Chironominae</taxon>
        <taxon>Chironomus</taxon>
    </lineage>
</organism>
<reference evidence="5" key="1">
    <citation type="submission" date="2022-01" db="EMBL/GenBank/DDBJ databases">
        <authorList>
            <person name="King R."/>
        </authorList>
    </citation>
    <scope>NUCLEOTIDE SEQUENCE</scope>
</reference>
<dbReference type="InterPro" id="IPR032675">
    <property type="entry name" value="LRR_dom_sf"/>
</dbReference>
<dbReference type="EMBL" id="OU895879">
    <property type="protein sequence ID" value="CAG9807899.1"/>
    <property type="molecule type" value="Genomic_DNA"/>
</dbReference>
<keyword evidence="3" id="KW-0677">Repeat</keyword>
<dbReference type="PANTHER" id="PTHR24373">
    <property type="entry name" value="SLIT RELATED LEUCINE-RICH REPEAT NEURONAL PROTEIN"/>
    <property type="match status" value="1"/>
</dbReference>
<evidence type="ECO:0000313" key="5">
    <source>
        <dbReference type="EMBL" id="CAG9807899.1"/>
    </source>
</evidence>
<evidence type="ECO:0000256" key="4">
    <source>
        <dbReference type="SAM" id="SignalP"/>
    </source>
</evidence>
<evidence type="ECO:0000256" key="3">
    <source>
        <dbReference type="ARBA" id="ARBA00022737"/>
    </source>
</evidence>
<protein>
    <submittedName>
        <fullName evidence="5">Uncharacterized protein</fullName>
    </submittedName>
</protein>
<evidence type="ECO:0000313" key="6">
    <source>
        <dbReference type="Proteomes" id="UP001153620"/>
    </source>
</evidence>
<dbReference type="AlphaFoldDB" id="A0A9N9S2C1"/>
<dbReference type="PROSITE" id="PS51450">
    <property type="entry name" value="LRR"/>
    <property type="match status" value="2"/>
</dbReference>
<dbReference type="Pfam" id="PF13855">
    <property type="entry name" value="LRR_8"/>
    <property type="match status" value="1"/>
</dbReference>
<accession>A0A9N9S2C1</accession>
<dbReference type="SMART" id="SM00369">
    <property type="entry name" value="LRR_TYP"/>
    <property type="match status" value="3"/>
</dbReference>
<gene>
    <name evidence="5" type="ORF">CHIRRI_LOCUS10745</name>
</gene>
<proteinExistence type="predicted"/>
<dbReference type="OrthoDB" id="7790831at2759"/>
<dbReference type="InterPro" id="IPR003591">
    <property type="entry name" value="Leu-rich_rpt_typical-subtyp"/>
</dbReference>
<dbReference type="PANTHER" id="PTHR24373:SF370">
    <property type="entry name" value="FISH-LIPS, ISOFORM E"/>
    <property type="match status" value="1"/>
</dbReference>
<dbReference type="Gene3D" id="3.80.10.10">
    <property type="entry name" value="Ribonuclease Inhibitor"/>
    <property type="match status" value="1"/>
</dbReference>
<dbReference type="GO" id="GO:0005615">
    <property type="term" value="C:extracellular space"/>
    <property type="evidence" value="ECO:0007669"/>
    <property type="project" value="TreeGrafter"/>
</dbReference>
<feature type="chain" id="PRO_5040193987" evidence="4">
    <location>
        <begin position="26"/>
        <end position="366"/>
    </location>
</feature>